<keyword evidence="3" id="KW-0687">Ribonucleoprotein</keyword>
<dbReference type="Gene3D" id="2.40.50.140">
    <property type="entry name" value="Nucleic acid-binding proteins"/>
    <property type="match status" value="2"/>
</dbReference>
<sequence>MALKVVNITQAEGFTGEKKSFVKDPWPDIQASRQNRNTLLQGIVMAIEEHTIRVEEKEKKMPCAVVMKEYVKGIIPLAFSGCAGKEQLRKLMGQIIAFKVIGIEKESNLFIGSRQYALERMSKATWESVKENDTRTAVVREVNLRGVKVDIGGILADLPARYMSWGWVNDVRELVEVGDSFDVKIIVIDREKQRVEVSLRDLLPCPWPDATKRYSKDMEVLGVVTGLPDYGIFVNLEPGVDLLAKQRREEIRPGIGEKVTVVITKIDPQKRHIEGFIKKRFKFR</sequence>
<protein>
    <submittedName>
        <fullName evidence="5">SSU ribosomal protein S1p</fullName>
    </submittedName>
</protein>
<dbReference type="RefSeq" id="WP_104372814.1">
    <property type="nucleotide sequence ID" value="NZ_BFAV01000142.1"/>
</dbReference>
<dbReference type="GO" id="GO:0003735">
    <property type="term" value="F:structural constituent of ribosome"/>
    <property type="evidence" value="ECO:0007669"/>
    <property type="project" value="TreeGrafter"/>
</dbReference>
<evidence type="ECO:0000313" key="6">
    <source>
        <dbReference type="Proteomes" id="UP000239549"/>
    </source>
</evidence>
<comment type="caution">
    <text evidence="5">The sequence shown here is derived from an EMBL/GenBank/DDBJ whole genome shotgun (WGS) entry which is preliminary data.</text>
</comment>
<evidence type="ECO:0000256" key="1">
    <source>
        <dbReference type="ARBA" id="ARBA00006767"/>
    </source>
</evidence>
<dbReference type="AlphaFoldDB" id="A0A2L2XJY3"/>
<comment type="similarity">
    <text evidence="1">Belongs to the bacterial ribosomal protein bS1 family.</text>
</comment>
<keyword evidence="6" id="KW-1185">Reference proteome</keyword>
<evidence type="ECO:0000313" key="5">
    <source>
        <dbReference type="EMBL" id="GBF34586.1"/>
    </source>
</evidence>
<feature type="domain" description="S1 motif" evidence="4">
    <location>
        <begin position="132"/>
        <end position="200"/>
    </location>
</feature>
<dbReference type="PROSITE" id="PS50126">
    <property type="entry name" value="S1"/>
    <property type="match status" value="1"/>
</dbReference>
<accession>A0A2L2XJY3</accession>
<dbReference type="PANTHER" id="PTHR10724">
    <property type="entry name" value="30S RIBOSOMAL PROTEIN S1"/>
    <property type="match status" value="1"/>
</dbReference>
<dbReference type="GO" id="GO:0003729">
    <property type="term" value="F:mRNA binding"/>
    <property type="evidence" value="ECO:0007669"/>
    <property type="project" value="TreeGrafter"/>
</dbReference>
<evidence type="ECO:0000256" key="2">
    <source>
        <dbReference type="ARBA" id="ARBA00022980"/>
    </source>
</evidence>
<reference evidence="6" key="1">
    <citation type="submission" date="2018-02" db="EMBL/GenBank/DDBJ databases">
        <title>Genome sequence of Desulfocucumis palustris strain NAW-5.</title>
        <authorList>
            <person name="Watanabe M."/>
            <person name="Kojima H."/>
            <person name="Fukui M."/>
        </authorList>
    </citation>
    <scope>NUCLEOTIDE SEQUENCE [LARGE SCALE GENOMIC DNA]</scope>
    <source>
        <strain evidence="6">NAW-5</strain>
    </source>
</reference>
<dbReference type="PANTHER" id="PTHR10724:SF7">
    <property type="entry name" value="SMALL RIBOSOMAL SUBUNIT PROTEIN BS1C"/>
    <property type="match status" value="1"/>
</dbReference>
<dbReference type="SMART" id="SM00316">
    <property type="entry name" value="S1"/>
    <property type="match status" value="2"/>
</dbReference>
<evidence type="ECO:0000259" key="4">
    <source>
        <dbReference type="PROSITE" id="PS50126"/>
    </source>
</evidence>
<dbReference type="OrthoDB" id="9793609at2"/>
<name>A0A2L2XJY3_9FIRM</name>
<dbReference type="Pfam" id="PF00575">
    <property type="entry name" value="S1"/>
    <property type="match status" value="1"/>
</dbReference>
<keyword evidence="2 5" id="KW-0689">Ribosomal protein</keyword>
<dbReference type="InterPro" id="IPR012340">
    <property type="entry name" value="NA-bd_OB-fold"/>
</dbReference>
<dbReference type="GO" id="GO:0006412">
    <property type="term" value="P:translation"/>
    <property type="evidence" value="ECO:0007669"/>
    <property type="project" value="TreeGrafter"/>
</dbReference>
<evidence type="ECO:0000256" key="3">
    <source>
        <dbReference type="ARBA" id="ARBA00023274"/>
    </source>
</evidence>
<dbReference type="InterPro" id="IPR050437">
    <property type="entry name" value="Ribos_protein_bS1-like"/>
</dbReference>
<gene>
    <name evidence="5" type="ORF">DCCM_3705</name>
</gene>
<dbReference type="SUPFAM" id="SSF50249">
    <property type="entry name" value="Nucleic acid-binding proteins"/>
    <property type="match status" value="2"/>
</dbReference>
<organism evidence="5 6">
    <name type="scientific">Desulfocucumis palustris</name>
    <dbReference type="NCBI Taxonomy" id="1898651"/>
    <lineage>
        <taxon>Bacteria</taxon>
        <taxon>Bacillati</taxon>
        <taxon>Bacillota</taxon>
        <taxon>Clostridia</taxon>
        <taxon>Eubacteriales</taxon>
        <taxon>Desulfocucumaceae</taxon>
        <taxon>Desulfocucumis</taxon>
    </lineage>
</organism>
<proteinExistence type="inferred from homology"/>
<dbReference type="GO" id="GO:0022627">
    <property type="term" value="C:cytosolic small ribosomal subunit"/>
    <property type="evidence" value="ECO:0007669"/>
    <property type="project" value="TreeGrafter"/>
</dbReference>
<dbReference type="Proteomes" id="UP000239549">
    <property type="component" value="Unassembled WGS sequence"/>
</dbReference>
<dbReference type="EMBL" id="BFAV01000142">
    <property type="protein sequence ID" value="GBF34586.1"/>
    <property type="molecule type" value="Genomic_DNA"/>
</dbReference>
<dbReference type="InterPro" id="IPR003029">
    <property type="entry name" value="S1_domain"/>
</dbReference>